<organism evidence="2">
    <name type="scientific">Siphoviridae sp. ctSmR6</name>
    <dbReference type="NCBI Taxonomy" id="2827873"/>
    <lineage>
        <taxon>Viruses</taxon>
        <taxon>Duplodnaviria</taxon>
        <taxon>Heunggongvirae</taxon>
        <taxon>Uroviricota</taxon>
        <taxon>Caudoviricetes</taxon>
    </lineage>
</organism>
<proteinExistence type="predicted"/>
<evidence type="ECO:0000256" key="1">
    <source>
        <dbReference type="SAM" id="Coils"/>
    </source>
</evidence>
<name>A0A8S5TKM6_9CAUD</name>
<protein>
    <submittedName>
        <fullName evidence="2">Uncharacterized protein</fullName>
    </submittedName>
</protein>
<accession>A0A8S5TKM6</accession>
<sequence length="113" mass="13151">MKYYKNKNNEIFAYEDDISEEFLNQRIKELGLTSISYEEASKLLEPKIDEQDKQLAEIEAEIAECENYIRHALIIGNNAVLENLRSEYKELIAEREKLNEASEPMTVAPTDHL</sequence>
<keyword evidence="1" id="KW-0175">Coiled coil</keyword>
<evidence type="ECO:0000313" key="2">
    <source>
        <dbReference type="EMBL" id="DAF63845.1"/>
    </source>
</evidence>
<reference evidence="2" key="1">
    <citation type="journal article" date="2021" name="Proc. Natl. Acad. Sci. U.S.A.">
        <title>A Catalog of Tens of Thousands of Viruses from Human Metagenomes Reveals Hidden Associations with Chronic Diseases.</title>
        <authorList>
            <person name="Tisza M.J."/>
            <person name="Buck C.B."/>
        </authorList>
    </citation>
    <scope>NUCLEOTIDE SEQUENCE</scope>
    <source>
        <strain evidence="2">CtSmR6</strain>
    </source>
</reference>
<feature type="coiled-coil region" evidence="1">
    <location>
        <begin position="48"/>
        <end position="101"/>
    </location>
</feature>
<dbReference type="EMBL" id="BK032844">
    <property type="protein sequence ID" value="DAF63845.1"/>
    <property type="molecule type" value="Genomic_DNA"/>
</dbReference>